<keyword evidence="9 14" id="KW-0675">Receptor</keyword>
<gene>
    <name evidence="14" type="primary">CapaR</name>
    <name evidence="14" type="ORF">TNCT_322491</name>
</gene>
<feature type="domain" description="G-protein coupled receptors family 1 profile" evidence="13">
    <location>
        <begin position="1"/>
        <end position="241"/>
    </location>
</feature>
<dbReference type="EMBL" id="BMAO01036051">
    <property type="protein sequence ID" value="GFR07740.1"/>
    <property type="molecule type" value="Genomic_DNA"/>
</dbReference>
<keyword evidence="5 12" id="KW-1133">Transmembrane helix</keyword>
<feature type="transmembrane region" description="Helical" evidence="12">
    <location>
        <begin position="119"/>
        <end position="141"/>
    </location>
</feature>
<feature type="transmembrane region" description="Helical" evidence="12">
    <location>
        <begin position="65"/>
        <end position="86"/>
    </location>
</feature>
<evidence type="ECO:0000256" key="1">
    <source>
        <dbReference type="ARBA" id="ARBA00004651"/>
    </source>
</evidence>
<keyword evidence="3" id="KW-1003">Cell membrane</keyword>
<evidence type="ECO:0000256" key="7">
    <source>
        <dbReference type="ARBA" id="ARBA00023136"/>
    </source>
</evidence>
<evidence type="ECO:0000256" key="6">
    <source>
        <dbReference type="ARBA" id="ARBA00023040"/>
    </source>
</evidence>
<evidence type="ECO:0000256" key="9">
    <source>
        <dbReference type="ARBA" id="ARBA00023170"/>
    </source>
</evidence>
<keyword evidence="7 12" id="KW-0472">Membrane</keyword>
<feature type="transmembrane region" description="Helical" evidence="12">
    <location>
        <begin position="176"/>
        <end position="195"/>
    </location>
</feature>
<evidence type="ECO:0000256" key="5">
    <source>
        <dbReference type="ARBA" id="ARBA00022989"/>
    </source>
</evidence>
<comment type="caution">
    <text evidence="14">The sequence shown here is derived from an EMBL/GenBank/DDBJ whole genome shotgun (WGS) entry which is preliminary data.</text>
</comment>
<proteinExistence type="inferred from homology"/>
<dbReference type="PROSITE" id="PS50262">
    <property type="entry name" value="G_PROTEIN_RECEP_F1_2"/>
    <property type="match status" value="1"/>
</dbReference>
<dbReference type="InterPro" id="IPR017452">
    <property type="entry name" value="GPCR_Rhodpsn_7TM"/>
</dbReference>
<evidence type="ECO:0000256" key="8">
    <source>
        <dbReference type="ARBA" id="ARBA00023157"/>
    </source>
</evidence>
<evidence type="ECO:0000256" key="3">
    <source>
        <dbReference type="ARBA" id="ARBA00022475"/>
    </source>
</evidence>
<reference evidence="14" key="1">
    <citation type="submission" date="2020-07" db="EMBL/GenBank/DDBJ databases">
        <title>Multicomponent nature underlies the extraordinary mechanical properties of spider dragline silk.</title>
        <authorList>
            <person name="Kono N."/>
            <person name="Nakamura H."/>
            <person name="Mori M."/>
            <person name="Yoshida Y."/>
            <person name="Ohtoshi R."/>
            <person name="Malay A.D."/>
            <person name="Moran D.A.P."/>
            <person name="Tomita M."/>
            <person name="Numata K."/>
            <person name="Arakawa K."/>
        </authorList>
    </citation>
    <scope>NUCLEOTIDE SEQUENCE</scope>
</reference>
<keyword evidence="14" id="KW-0527">Neuropeptide</keyword>
<keyword evidence="15" id="KW-1185">Reference proteome</keyword>
<evidence type="ECO:0000256" key="11">
    <source>
        <dbReference type="ARBA" id="ARBA00023224"/>
    </source>
</evidence>
<keyword evidence="10" id="KW-0325">Glycoprotein</keyword>
<keyword evidence="11" id="KW-0807">Transducer</keyword>
<sequence length="440" mass="50851">MPLELYSLWHQYPWQLGTLVCISRTVLSEATAYASILTIVTFSCEQYYAVCHPLHQTTKSKVKRAFRNIVIIWIVSFITAAPYGLFTKVNYITLEDGEQIMESAWCGFPFNDPNRKWETLMLCSTFLFFVVPMTLISVLYFRISLTLYRARNLYRIGTAGEERSDGQRARIRSRMVVIKMLMTVVVAFFVCWAPYHSQRLLFLYVSLYGEWTETLRKLNQDLFSLAGCFYYFNSTINPILYSVMSNRFRVAFREKLCAENPFTCMSCFCCCCWKRWRDYYQAHRNRVSSSASSSHRTPHANLNIPPPEPVVQPRLPANLLEKVSPPIAGVGKYVGLSYSDEKRKSFEEDRPRFSSDPNFSLKLAVNRCRDFSTMDDSDYHLAREKVSNEYMNGECVSCISCNSVFTSKPKVGLYLSISHNKNTSISDGLRRLAVQEESRL</sequence>
<dbReference type="InterPro" id="IPR005390">
    <property type="entry name" value="NeuromedU_rcpt"/>
</dbReference>
<evidence type="ECO:0000259" key="13">
    <source>
        <dbReference type="PROSITE" id="PS50262"/>
    </source>
</evidence>
<dbReference type="PRINTS" id="PR00237">
    <property type="entry name" value="GPCRRHODOPSN"/>
</dbReference>
<organism evidence="14 15">
    <name type="scientific">Trichonephila clavata</name>
    <name type="common">Joro spider</name>
    <name type="synonym">Nephila clavata</name>
    <dbReference type="NCBI Taxonomy" id="2740835"/>
    <lineage>
        <taxon>Eukaryota</taxon>
        <taxon>Metazoa</taxon>
        <taxon>Ecdysozoa</taxon>
        <taxon>Arthropoda</taxon>
        <taxon>Chelicerata</taxon>
        <taxon>Arachnida</taxon>
        <taxon>Araneae</taxon>
        <taxon>Araneomorphae</taxon>
        <taxon>Entelegynae</taxon>
        <taxon>Araneoidea</taxon>
        <taxon>Nephilidae</taxon>
        <taxon>Trichonephila</taxon>
    </lineage>
</organism>
<comment type="similarity">
    <text evidence="2">Belongs to the G-protein coupled receptor 1 family.</text>
</comment>
<keyword evidence="6" id="KW-0297">G-protein coupled receptor</keyword>
<evidence type="ECO:0000256" key="12">
    <source>
        <dbReference type="SAM" id="Phobius"/>
    </source>
</evidence>
<accession>A0A8X6IMU6</accession>
<dbReference type="Proteomes" id="UP000887116">
    <property type="component" value="Unassembled WGS sequence"/>
</dbReference>
<name>A0A8X6IMU6_TRICU</name>
<dbReference type="GO" id="GO:0001607">
    <property type="term" value="F:neuromedin U receptor activity"/>
    <property type="evidence" value="ECO:0007669"/>
    <property type="project" value="InterPro"/>
</dbReference>
<dbReference type="SUPFAM" id="SSF81321">
    <property type="entry name" value="Family A G protein-coupled receptor-like"/>
    <property type="match status" value="1"/>
</dbReference>
<evidence type="ECO:0000256" key="2">
    <source>
        <dbReference type="ARBA" id="ARBA00010663"/>
    </source>
</evidence>
<dbReference type="Pfam" id="PF00001">
    <property type="entry name" value="7tm_1"/>
    <property type="match status" value="1"/>
</dbReference>
<dbReference type="GO" id="GO:0005886">
    <property type="term" value="C:plasma membrane"/>
    <property type="evidence" value="ECO:0007669"/>
    <property type="project" value="UniProtKB-SubCell"/>
</dbReference>
<dbReference type="Gene3D" id="1.20.1070.10">
    <property type="entry name" value="Rhodopsin 7-helix transmembrane proteins"/>
    <property type="match status" value="1"/>
</dbReference>
<keyword evidence="8" id="KW-1015">Disulfide bond</keyword>
<evidence type="ECO:0000313" key="15">
    <source>
        <dbReference type="Proteomes" id="UP000887116"/>
    </source>
</evidence>
<dbReference type="PRINTS" id="PR01565">
    <property type="entry name" value="NEUROMEDINUR"/>
</dbReference>
<dbReference type="OrthoDB" id="5962705at2759"/>
<evidence type="ECO:0000256" key="4">
    <source>
        <dbReference type="ARBA" id="ARBA00022692"/>
    </source>
</evidence>
<keyword evidence="4 12" id="KW-0812">Transmembrane</keyword>
<dbReference type="InterPro" id="IPR000276">
    <property type="entry name" value="GPCR_Rhodpsn"/>
</dbReference>
<evidence type="ECO:0000313" key="14">
    <source>
        <dbReference type="EMBL" id="GFR07740.1"/>
    </source>
</evidence>
<comment type="subcellular location">
    <subcellularLocation>
        <location evidence="1">Cell membrane</location>
        <topology evidence="1">Multi-pass membrane protein</topology>
    </subcellularLocation>
</comment>
<dbReference type="AlphaFoldDB" id="A0A8X6IMU6"/>
<dbReference type="PANTHER" id="PTHR24243">
    <property type="entry name" value="G-PROTEIN COUPLED RECEPTOR"/>
    <property type="match status" value="1"/>
</dbReference>
<protein>
    <submittedName>
        <fullName evidence="14">Neuropeptides capa receptor</fullName>
    </submittedName>
</protein>
<dbReference type="PANTHER" id="PTHR24243:SF208">
    <property type="entry name" value="PYROKININ-1 RECEPTOR"/>
    <property type="match status" value="1"/>
</dbReference>
<evidence type="ECO:0000256" key="10">
    <source>
        <dbReference type="ARBA" id="ARBA00023180"/>
    </source>
</evidence>
<feature type="transmembrane region" description="Helical" evidence="12">
    <location>
        <begin position="222"/>
        <end position="243"/>
    </location>
</feature>